<proteinExistence type="predicted"/>
<dbReference type="EMBL" id="QXED01000006">
    <property type="protein sequence ID" value="RIV20380.1"/>
    <property type="molecule type" value="Genomic_DNA"/>
</dbReference>
<protein>
    <submittedName>
        <fullName evidence="1">Uncharacterized protein</fullName>
    </submittedName>
</protein>
<organism evidence="1 2">
    <name type="scientific">Fibrisoma montanum</name>
    <dbReference type="NCBI Taxonomy" id="2305895"/>
    <lineage>
        <taxon>Bacteria</taxon>
        <taxon>Pseudomonadati</taxon>
        <taxon>Bacteroidota</taxon>
        <taxon>Cytophagia</taxon>
        <taxon>Cytophagales</taxon>
        <taxon>Spirosomataceae</taxon>
        <taxon>Fibrisoma</taxon>
    </lineage>
</organism>
<dbReference type="Proteomes" id="UP000283523">
    <property type="component" value="Unassembled WGS sequence"/>
</dbReference>
<evidence type="ECO:0000313" key="1">
    <source>
        <dbReference type="EMBL" id="RIV20380.1"/>
    </source>
</evidence>
<keyword evidence="2" id="KW-1185">Reference proteome</keyword>
<gene>
    <name evidence="1" type="ORF">DYU11_20225</name>
</gene>
<dbReference type="AlphaFoldDB" id="A0A418M3Q7"/>
<sequence>MEQGNYVARCFSMIQIGTVEETYLGESKTVNKIRLAWEFPTEKAVFSPEKGEEPFVLGKEYSFSMHEKATFRKDLGSWRGKTFTDEEAAKFDAGKLLGVPCMINVIHHTTAKGETIAKIGSIAPLPKGLTCPDQINPTQALSFADFDFGVFDKLPGWIQEKIKSSKEYAALVNPAPATQNTAFDYTPVGEDEALPF</sequence>
<comment type="caution">
    <text evidence="1">The sequence shown here is derived from an EMBL/GenBank/DDBJ whole genome shotgun (WGS) entry which is preliminary data.</text>
</comment>
<dbReference type="InterPro" id="IPR059222">
    <property type="entry name" value="NGO0469-like"/>
</dbReference>
<reference evidence="1 2" key="1">
    <citation type="submission" date="2018-08" db="EMBL/GenBank/DDBJ databases">
        <title>Fibrisoma montanum sp. nov., isolated from Danxia mountain soil.</title>
        <authorList>
            <person name="Huang Y."/>
        </authorList>
    </citation>
    <scope>NUCLEOTIDE SEQUENCE [LARGE SCALE GENOMIC DNA]</scope>
    <source>
        <strain evidence="1 2">HYT19</strain>
    </source>
</reference>
<name>A0A418M3Q7_9BACT</name>
<dbReference type="NCBIfam" id="NF046043">
    <property type="entry name" value="rep_init_NGO0469"/>
    <property type="match status" value="1"/>
</dbReference>
<accession>A0A418M3Q7</accession>
<evidence type="ECO:0000313" key="2">
    <source>
        <dbReference type="Proteomes" id="UP000283523"/>
    </source>
</evidence>